<dbReference type="Proteomes" id="UP000828048">
    <property type="component" value="Chromosome 6"/>
</dbReference>
<name>A0ACB7XDV1_9ERIC</name>
<sequence length="115" mass="12395">MDLGWGLVLDSPEWRIYAAPNEVVNIEGADPDAFVVPPGDLLLIGCVSDVSFIAEVFDMVELRGDVLFVSSRVEVLGTIRGRGGREGEDRFHPGCDRQGQSSPAQSSGPRPPTLE</sequence>
<accession>A0ACB7XDV1</accession>
<gene>
    <name evidence="1" type="ORF">Vadar_032421</name>
</gene>
<evidence type="ECO:0000313" key="1">
    <source>
        <dbReference type="EMBL" id="KAH7838897.1"/>
    </source>
</evidence>
<reference evidence="1 2" key="1">
    <citation type="journal article" date="2021" name="Hortic Res">
        <title>High-quality reference genome and annotation aids understanding of berry development for evergreen blueberry (Vaccinium darrowii).</title>
        <authorList>
            <person name="Yu J."/>
            <person name="Hulse-Kemp A.M."/>
            <person name="Babiker E."/>
            <person name="Staton M."/>
        </authorList>
    </citation>
    <scope>NUCLEOTIDE SEQUENCE [LARGE SCALE GENOMIC DNA]</scope>
    <source>
        <strain evidence="2">cv. NJ 8807/NJ 8810</strain>
        <tissue evidence="1">Young leaf</tissue>
    </source>
</reference>
<protein>
    <submittedName>
        <fullName evidence="1">Uncharacterized protein</fullName>
    </submittedName>
</protein>
<organism evidence="1 2">
    <name type="scientific">Vaccinium darrowii</name>
    <dbReference type="NCBI Taxonomy" id="229202"/>
    <lineage>
        <taxon>Eukaryota</taxon>
        <taxon>Viridiplantae</taxon>
        <taxon>Streptophyta</taxon>
        <taxon>Embryophyta</taxon>
        <taxon>Tracheophyta</taxon>
        <taxon>Spermatophyta</taxon>
        <taxon>Magnoliopsida</taxon>
        <taxon>eudicotyledons</taxon>
        <taxon>Gunneridae</taxon>
        <taxon>Pentapetalae</taxon>
        <taxon>asterids</taxon>
        <taxon>Ericales</taxon>
        <taxon>Ericaceae</taxon>
        <taxon>Vaccinioideae</taxon>
        <taxon>Vaccinieae</taxon>
        <taxon>Vaccinium</taxon>
    </lineage>
</organism>
<dbReference type="EMBL" id="CM037156">
    <property type="protein sequence ID" value="KAH7838897.1"/>
    <property type="molecule type" value="Genomic_DNA"/>
</dbReference>
<evidence type="ECO:0000313" key="2">
    <source>
        <dbReference type="Proteomes" id="UP000828048"/>
    </source>
</evidence>
<comment type="caution">
    <text evidence="1">The sequence shown here is derived from an EMBL/GenBank/DDBJ whole genome shotgun (WGS) entry which is preliminary data.</text>
</comment>
<proteinExistence type="predicted"/>
<keyword evidence="2" id="KW-1185">Reference proteome</keyword>